<evidence type="ECO:0000313" key="2">
    <source>
        <dbReference type="EMBL" id="QLY81795.1"/>
    </source>
</evidence>
<sequence>MVNNNNVKAFESIIKGQILHLYKANSVTEAQVLEIANRSRIVIQVSDEEFEQAIKNIHSNMSITMDEGVLIKGDEDYIEWYDSRRAEIELKFWNRYKEYLTIKKGWNESVVNTIDKVSNDIVALLGDPKVEGSWKRRGLVIGEVQSGKTANFTAICNKATDVGYDVIIILTGTIESLRKQTQERQDSDLVGFDSYKLLNDRGVDNRRIGVGEINKQIRLMTFTSTRYDFKSAIIENVGLSLDSCKDTALFVVKKNKKILENLEQWLIDHNANENGKIDSSVLIIDDESDNASVNTKEEENPAAINKCIRNLLKCFMRESYVAVTATPYANIFINDESSEVAEGNFGQDLFPKDFIYCLAPPSNYIGAKDIFLTDGKYYDSLEVIDDAEEVIPTKHKSSFQLSDIPDSLRDSVYHFILVNAIRDKDGDTNSHRSMLVNVSRFTNVQNQLADYLGDWLELIRRNLNGFACLPIEESIKNQYIKDIYEIWKKYDFERNCSYKWEEIRGEYLIKAIFTIKVQAVNQSTRATSLDYSQYKNEGLRVIAVGGNSLSRGLTLEGLCTTYFYRNSQAYDTLMQMGRWFGYRPGYENLFRIWMTPTAIEWYGTICNATEELKREISKMNRKKFTPKQFGLKVKEDPQSLIVTARNKMKHTKVIEKYIEKEVDISGRVIESVNIEISNRIIKNNISCILSALRSIHDKQISQDEHNGTILVKHLEKELVLDLISRFITPEAVINNLAYNKNTLIDYISEAGHLENWNLVIPSVNRNDSIQKVEIDGKEYTFNKIKRLLTNTENKFISVIKKNGRIITGNSLKIGLDSDEKMKIEADFKDNNPELKITDSDYLYNGRDPIIFIHFIDVSDFKEKNPAINYEADLFVAISLAFPKTENNDNKGKKARYRLNTVAIKQQMNLEEEDEE</sequence>
<reference evidence="2 3" key="1">
    <citation type="submission" date="2020-07" db="EMBL/GenBank/DDBJ databases">
        <title>Electron transfer.</title>
        <authorList>
            <person name="Huang L."/>
            <person name="Liu X."/>
            <person name="Zhou S."/>
        </authorList>
    </citation>
    <scope>NUCLEOTIDE SEQUENCE [LARGE SCALE GENOMIC DNA]</scope>
    <source>
        <strain evidence="2 3">Lx1</strain>
    </source>
</reference>
<dbReference type="AlphaFoldDB" id="A0A7D7A2Q6"/>
<dbReference type="InterPro" id="IPR018310">
    <property type="entry name" value="Put_endonuclease_Z1-dom"/>
</dbReference>
<dbReference type="RefSeq" id="WP_181603316.1">
    <property type="nucleotide sequence ID" value="NZ_CP059378.1"/>
</dbReference>
<dbReference type="REBASE" id="423003">
    <property type="entry name" value="CinLx1ORF9470P"/>
</dbReference>
<dbReference type="EMBL" id="CP059378">
    <property type="protein sequence ID" value="QLY81795.1"/>
    <property type="molecule type" value="Genomic_DNA"/>
</dbReference>
<gene>
    <name evidence="2" type="ORF">HZF06_09480</name>
</gene>
<proteinExistence type="predicted"/>
<organism evidence="2 3">
    <name type="scientific">Clostridium intestinale</name>
    <dbReference type="NCBI Taxonomy" id="36845"/>
    <lineage>
        <taxon>Bacteria</taxon>
        <taxon>Bacillati</taxon>
        <taxon>Bacillota</taxon>
        <taxon>Clostridia</taxon>
        <taxon>Eubacteriales</taxon>
        <taxon>Clostridiaceae</taxon>
        <taxon>Clostridium</taxon>
    </lineage>
</organism>
<dbReference type="Proteomes" id="UP000512286">
    <property type="component" value="Chromosome"/>
</dbReference>
<evidence type="ECO:0000313" key="3">
    <source>
        <dbReference type="Proteomes" id="UP000512286"/>
    </source>
</evidence>
<accession>A0A7D7A2Q6</accession>
<feature type="domain" description="Putative endonuclease Z1" evidence="1">
    <location>
        <begin position="407"/>
        <end position="640"/>
    </location>
</feature>
<protein>
    <submittedName>
        <fullName evidence="2">Z1 domain-containing protein</fullName>
    </submittedName>
</protein>
<dbReference type="Pfam" id="PF10593">
    <property type="entry name" value="Z1"/>
    <property type="match status" value="1"/>
</dbReference>
<name>A0A7D7A2Q6_9CLOT</name>
<dbReference type="KEGG" id="cint:HZF06_09480"/>
<evidence type="ECO:0000259" key="1">
    <source>
        <dbReference type="Pfam" id="PF10593"/>
    </source>
</evidence>